<dbReference type="InterPro" id="IPR052784">
    <property type="entry name" value="Perforin-1_pore-forming"/>
</dbReference>
<dbReference type="InterPro" id="IPR035892">
    <property type="entry name" value="C2_domain_sf"/>
</dbReference>
<dbReference type="GO" id="GO:0001771">
    <property type="term" value="P:immunological synapse formation"/>
    <property type="evidence" value="ECO:0007669"/>
    <property type="project" value="TreeGrafter"/>
</dbReference>
<dbReference type="PANTHER" id="PTHR46096:SF3">
    <property type="entry name" value="PERFORIN-1"/>
    <property type="match status" value="1"/>
</dbReference>
<dbReference type="EMBL" id="VWPV01076579">
    <property type="protein sequence ID" value="NWH68714.1"/>
    <property type="molecule type" value="Genomic_DNA"/>
</dbReference>
<dbReference type="PANTHER" id="PTHR46096">
    <property type="entry name" value="PERFORIN-1"/>
    <property type="match status" value="1"/>
</dbReference>
<gene>
    <name evidence="3" type="primary">Prf1</name>
    <name evidence="3" type="ORF">GEOCAL_R14225</name>
</gene>
<dbReference type="Gene3D" id="2.60.40.150">
    <property type="entry name" value="C2 domain"/>
    <property type="match status" value="1"/>
</dbReference>
<dbReference type="SUPFAM" id="SSF49562">
    <property type="entry name" value="C2 domain (Calcium/lipid-binding domain, CaLB)"/>
    <property type="match status" value="1"/>
</dbReference>
<dbReference type="GO" id="GO:0051607">
    <property type="term" value="P:defense response to virus"/>
    <property type="evidence" value="ECO:0007669"/>
    <property type="project" value="TreeGrafter"/>
</dbReference>
<reference evidence="3 4" key="1">
    <citation type="submission" date="2019-09" db="EMBL/GenBank/DDBJ databases">
        <title>Bird 10,000 Genomes (B10K) Project - Family phase.</title>
        <authorList>
            <person name="Zhang G."/>
        </authorList>
    </citation>
    <scope>NUCLEOTIDE SEQUENCE [LARGE SCALE GENOMIC DNA]</scope>
    <source>
        <strain evidence="3">B10K-CU-031-07</strain>
        <tissue evidence="3">Muscle</tissue>
    </source>
</reference>
<accession>A0A7K4JTP1</accession>
<organism evidence="3 4">
    <name type="scientific">Geococcyx californianus</name>
    <name type="common">Greater roadrunner</name>
    <name type="synonym">Saurothera californiana</name>
    <dbReference type="NCBI Taxonomy" id="8947"/>
    <lineage>
        <taxon>Eukaryota</taxon>
        <taxon>Metazoa</taxon>
        <taxon>Chordata</taxon>
        <taxon>Craniata</taxon>
        <taxon>Vertebrata</taxon>
        <taxon>Euteleostomi</taxon>
        <taxon>Archelosauria</taxon>
        <taxon>Archosauria</taxon>
        <taxon>Dinosauria</taxon>
        <taxon>Saurischia</taxon>
        <taxon>Theropoda</taxon>
        <taxon>Coelurosauria</taxon>
        <taxon>Aves</taxon>
        <taxon>Neognathae</taxon>
        <taxon>Neoaves</taxon>
        <taxon>Otidimorphae</taxon>
        <taxon>Cuculiformes</taxon>
        <taxon>Neomorphidae</taxon>
        <taxon>Geococcyx</taxon>
    </lineage>
</organism>
<protein>
    <submittedName>
        <fullName evidence="3">PERF protein</fullName>
    </submittedName>
</protein>
<feature type="domain" description="C2" evidence="2">
    <location>
        <begin position="10"/>
        <end position="136"/>
    </location>
</feature>
<dbReference type="Proteomes" id="UP000531151">
    <property type="component" value="Unassembled WGS sequence"/>
</dbReference>
<dbReference type="GO" id="GO:0022829">
    <property type="term" value="F:wide pore channel activity"/>
    <property type="evidence" value="ECO:0007669"/>
    <property type="project" value="TreeGrafter"/>
</dbReference>
<dbReference type="AlphaFoldDB" id="A0A7K4JTP1"/>
<dbReference type="GO" id="GO:0001913">
    <property type="term" value="P:T cell mediated cytotoxicity"/>
    <property type="evidence" value="ECO:0007669"/>
    <property type="project" value="TreeGrafter"/>
</dbReference>
<sequence>PCWCGCAVQDGGGVTADCCSRRRGTARLVVTVLRGWGWWGDHFSKPDVYVRVEFGGGGGRARTDTVWNAGRPRWDAILDLGTVELGPGKNLKVEVWDEDNRWDDDFLGSCQVEVVAGGDGRHVVCYPGGGHLELRYRVTCGPALGGEFCLDYVAQPPARDGVFYTTTDWEWPMG</sequence>
<keyword evidence="4" id="KW-1185">Reference proteome</keyword>
<dbReference type="PROSITE" id="PS50004">
    <property type="entry name" value="C2"/>
    <property type="match status" value="1"/>
</dbReference>
<name>A0A7K4JTP1_GEOCA</name>
<keyword evidence="1" id="KW-0732">Signal</keyword>
<dbReference type="OrthoDB" id="1366754at2759"/>
<evidence type="ECO:0000313" key="3">
    <source>
        <dbReference type="EMBL" id="NWH68714.1"/>
    </source>
</evidence>
<comment type="caution">
    <text evidence="3">The sequence shown here is derived from an EMBL/GenBank/DDBJ whole genome shotgun (WGS) entry which is preliminary data.</text>
</comment>
<evidence type="ECO:0000259" key="2">
    <source>
        <dbReference type="PROSITE" id="PS50004"/>
    </source>
</evidence>
<dbReference type="InterPro" id="IPR000008">
    <property type="entry name" value="C2_dom"/>
</dbReference>
<feature type="non-terminal residue" evidence="3">
    <location>
        <position position="174"/>
    </location>
</feature>
<feature type="non-terminal residue" evidence="3">
    <location>
        <position position="1"/>
    </location>
</feature>
<dbReference type="Pfam" id="PF00168">
    <property type="entry name" value="C2"/>
    <property type="match status" value="1"/>
</dbReference>
<evidence type="ECO:0000313" key="4">
    <source>
        <dbReference type="Proteomes" id="UP000531151"/>
    </source>
</evidence>
<dbReference type="SMART" id="SM00239">
    <property type="entry name" value="C2"/>
    <property type="match status" value="1"/>
</dbReference>
<evidence type="ECO:0000256" key="1">
    <source>
        <dbReference type="ARBA" id="ARBA00022729"/>
    </source>
</evidence>
<dbReference type="GO" id="GO:0016020">
    <property type="term" value="C:membrane"/>
    <property type="evidence" value="ECO:0007669"/>
    <property type="project" value="TreeGrafter"/>
</dbReference>
<proteinExistence type="predicted"/>